<sequence length="142" mass="16479">MLLWQRHPKIKLRCIIKSPQNATNLIFSVHHRLLAMTLRRQVLDGIETLDQLFDSTRKYITDEPMTAVALTNYITLRSQKIDYAENLTFYPLGRRVATDLTRKIGHDAARLIMNHDPASRVLEKYYLSLENTMDVSCSCLND</sequence>
<evidence type="ECO:0000313" key="1">
    <source>
        <dbReference type="EMBL" id="RSM09045.1"/>
    </source>
</evidence>
<dbReference type="Proteomes" id="UP000288429">
    <property type="component" value="Unassembled WGS sequence"/>
</dbReference>
<name>A0A428U449_9HYPO</name>
<organism evidence="1 2">
    <name type="scientific">Fusarium ambrosium</name>
    <dbReference type="NCBI Taxonomy" id="131363"/>
    <lineage>
        <taxon>Eukaryota</taxon>
        <taxon>Fungi</taxon>
        <taxon>Dikarya</taxon>
        <taxon>Ascomycota</taxon>
        <taxon>Pezizomycotina</taxon>
        <taxon>Sordariomycetes</taxon>
        <taxon>Hypocreomycetidae</taxon>
        <taxon>Hypocreales</taxon>
        <taxon>Nectriaceae</taxon>
        <taxon>Fusarium</taxon>
        <taxon>Fusarium solani species complex</taxon>
    </lineage>
</organism>
<accession>A0A428U449</accession>
<dbReference type="EMBL" id="NIZV01000100">
    <property type="protein sequence ID" value="RSM09045.1"/>
    <property type="molecule type" value="Genomic_DNA"/>
</dbReference>
<comment type="caution">
    <text evidence="1">The sequence shown here is derived from an EMBL/GenBank/DDBJ whole genome shotgun (WGS) entry which is preliminary data.</text>
</comment>
<gene>
    <name evidence="1" type="ORF">CDV31_007907</name>
</gene>
<protein>
    <submittedName>
        <fullName evidence="1">Uncharacterized protein</fullName>
    </submittedName>
</protein>
<reference evidence="1 2" key="1">
    <citation type="submission" date="2017-06" db="EMBL/GenBank/DDBJ databases">
        <title>Cmopartive genomic analysis of Ambrosia Fusariam Clade fungi.</title>
        <authorList>
            <person name="Stajich J.E."/>
            <person name="Carrillo J."/>
            <person name="Kijimoto T."/>
            <person name="Eskalen A."/>
            <person name="O'Donnell K."/>
            <person name="Kasson M."/>
        </authorList>
    </citation>
    <scope>NUCLEOTIDE SEQUENCE [LARGE SCALE GENOMIC DNA]</scope>
    <source>
        <strain evidence="1 2">NRRL 20438</strain>
    </source>
</reference>
<evidence type="ECO:0000313" key="2">
    <source>
        <dbReference type="Proteomes" id="UP000288429"/>
    </source>
</evidence>
<proteinExistence type="predicted"/>
<keyword evidence="2" id="KW-1185">Reference proteome</keyword>
<dbReference type="AlphaFoldDB" id="A0A428U449"/>